<evidence type="ECO:0000256" key="7">
    <source>
        <dbReference type="ARBA" id="ARBA00025026"/>
    </source>
</evidence>
<dbReference type="InterPro" id="IPR012946">
    <property type="entry name" value="X8"/>
</dbReference>
<dbReference type="STRING" id="1835702.A0A1F5LAR6"/>
<feature type="chain" id="PRO_5009363451" description="1,3-beta-glucanosyltransferase" evidence="8">
    <location>
        <begin position="26"/>
        <end position="559"/>
    </location>
</feature>
<evidence type="ECO:0000256" key="6">
    <source>
        <dbReference type="ARBA" id="ARBA00023288"/>
    </source>
</evidence>
<dbReference type="SMART" id="SM00768">
    <property type="entry name" value="X8"/>
    <property type="match status" value="1"/>
</dbReference>
<keyword evidence="8" id="KW-0808">Transferase</keyword>
<reference evidence="11 12" key="1">
    <citation type="journal article" date="2016" name="Sci. Rep.">
        <title>Penicillium arizonense, a new, genome sequenced fungal species, reveals a high chemical diversity in secreted metabolites.</title>
        <authorList>
            <person name="Grijseels S."/>
            <person name="Nielsen J.C."/>
            <person name="Randelovic M."/>
            <person name="Nielsen J."/>
            <person name="Nielsen K.F."/>
            <person name="Workman M."/>
            <person name="Frisvad J.C."/>
        </authorList>
    </citation>
    <scope>NUCLEOTIDE SEQUENCE [LARGE SCALE GENOMIC DNA]</scope>
    <source>
        <strain evidence="11 12">CBS 141311</strain>
    </source>
</reference>
<dbReference type="SUPFAM" id="SSF51445">
    <property type="entry name" value="(Trans)glycosidases"/>
    <property type="match status" value="1"/>
</dbReference>
<dbReference type="EC" id="2.4.1.-" evidence="8"/>
<dbReference type="GO" id="GO:0098552">
    <property type="term" value="C:side of membrane"/>
    <property type="evidence" value="ECO:0007669"/>
    <property type="project" value="UniProtKB-KW"/>
</dbReference>
<comment type="caution">
    <text evidence="11">The sequence shown here is derived from an EMBL/GenBank/DDBJ whole genome shotgun (WGS) entry which is preliminary data.</text>
</comment>
<accession>A0A1F5LAR6</accession>
<evidence type="ECO:0000259" key="10">
    <source>
        <dbReference type="SMART" id="SM00768"/>
    </source>
</evidence>
<dbReference type="OrthoDB" id="421038at2759"/>
<keyword evidence="9" id="KW-0812">Transmembrane</keyword>
<evidence type="ECO:0000256" key="3">
    <source>
        <dbReference type="ARBA" id="ARBA00022729"/>
    </source>
</evidence>
<comment type="function">
    <text evidence="7">Splits internally a 1,3-beta-glucan molecule and transfers the newly generated reducing end (the donor) to the non-reducing end of another 1,3-beta-glucan molecule (the acceptor) forming a 1,3-beta linkage, resulting in the elongation of 1,3-beta-glucan chains in the cell wall. Involved in cell wall morphogenesis.</text>
</comment>
<comment type="similarity">
    <text evidence="2 8">Belongs to the glycosyl hydrolase 72 family.</text>
</comment>
<feature type="transmembrane region" description="Helical" evidence="9">
    <location>
        <begin position="539"/>
        <end position="557"/>
    </location>
</feature>
<feature type="signal peptide" evidence="8">
    <location>
        <begin position="1"/>
        <end position="25"/>
    </location>
</feature>
<evidence type="ECO:0000256" key="2">
    <source>
        <dbReference type="ARBA" id="ARBA00007528"/>
    </source>
</evidence>
<dbReference type="GO" id="GO:0031505">
    <property type="term" value="P:fungal-type cell wall organization"/>
    <property type="evidence" value="ECO:0007669"/>
    <property type="project" value="TreeGrafter"/>
</dbReference>
<keyword evidence="9" id="KW-1133">Transmembrane helix</keyword>
<keyword evidence="8" id="KW-0336">GPI-anchor</keyword>
<dbReference type="FunFam" id="3.20.20.80:FF:000038">
    <property type="entry name" value="1,3-beta-glucanosyltransferase"/>
    <property type="match status" value="1"/>
</dbReference>
<keyword evidence="3 8" id="KW-0732">Signal</keyword>
<evidence type="ECO:0000313" key="12">
    <source>
        <dbReference type="Proteomes" id="UP000177622"/>
    </source>
</evidence>
<evidence type="ECO:0000256" key="5">
    <source>
        <dbReference type="ARBA" id="ARBA00023180"/>
    </source>
</evidence>
<keyword evidence="6 8" id="KW-0449">Lipoprotein</keyword>
<dbReference type="PANTHER" id="PTHR31468:SF11">
    <property type="entry name" value="1,3-BETA-GLUCANOSYLTRANSFERASE"/>
    <property type="match status" value="1"/>
</dbReference>
<keyword evidence="4" id="KW-1015">Disulfide bond</keyword>
<dbReference type="AlphaFoldDB" id="A0A1F5LAR6"/>
<keyword evidence="8 9" id="KW-0472">Membrane</keyword>
<dbReference type="PANTHER" id="PTHR31468">
    <property type="entry name" value="1,3-BETA-GLUCANOSYLTRANSFERASE GAS1"/>
    <property type="match status" value="1"/>
</dbReference>
<evidence type="ECO:0000256" key="1">
    <source>
        <dbReference type="ARBA" id="ARBA00004609"/>
    </source>
</evidence>
<dbReference type="GO" id="GO:0071970">
    <property type="term" value="P:fungal-type cell wall (1-&gt;3)-beta-D-glucan biosynthetic process"/>
    <property type="evidence" value="ECO:0007669"/>
    <property type="project" value="TreeGrafter"/>
</dbReference>
<dbReference type="Gene3D" id="3.20.20.80">
    <property type="entry name" value="Glycosidases"/>
    <property type="match status" value="1"/>
</dbReference>
<dbReference type="Gene3D" id="1.20.58.1040">
    <property type="match status" value="1"/>
</dbReference>
<dbReference type="RefSeq" id="XP_022485766.1">
    <property type="nucleotide sequence ID" value="XM_022634256.1"/>
</dbReference>
<feature type="domain" description="X8" evidence="10">
    <location>
        <begin position="410"/>
        <end position="498"/>
    </location>
</feature>
<dbReference type="Proteomes" id="UP000177622">
    <property type="component" value="Unassembled WGS sequence"/>
</dbReference>
<gene>
    <name evidence="11" type="ORF">PENARI_c017G01855</name>
</gene>
<keyword evidence="12" id="KW-1185">Reference proteome</keyword>
<proteinExistence type="inferred from homology"/>
<dbReference type="EMBL" id="LXJU01000017">
    <property type="protein sequence ID" value="OGE50318.1"/>
    <property type="molecule type" value="Genomic_DNA"/>
</dbReference>
<evidence type="ECO:0000313" key="11">
    <source>
        <dbReference type="EMBL" id="OGE50318.1"/>
    </source>
</evidence>
<keyword evidence="5" id="KW-0325">Glycoprotein</keyword>
<dbReference type="Pfam" id="PF03198">
    <property type="entry name" value="Glyco_hydro_72"/>
    <property type="match status" value="1"/>
</dbReference>
<dbReference type="GeneID" id="34578990"/>
<organism evidence="11 12">
    <name type="scientific">Penicillium arizonense</name>
    <dbReference type="NCBI Taxonomy" id="1835702"/>
    <lineage>
        <taxon>Eukaryota</taxon>
        <taxon>Fungi</taxon>
        <taxon>Dikarya</taxon>
        <taxon>Ascomycota</taxon>
        <taxon>Pezizomycotina</taxon>
        <taxon>Eurotiomycetes</taxon>
        <taxon>Eurotiomycetidae</taxon>
        <taxon>Eurotiales</taxon>
        <taxon>Aspergillaceae</taxon>
        <taxon>Penicillium</taxon>
    </lineage>
</organism>
<name>A0A1F5LAR6_PENAI</name>
<comment type="subcellular location">
    <subcellularLocation>
        <location evidence="1 8">Cell membrane</location>
        <topology evidence="1 8">Lipid-anchor</topology>
        <topology evidence="1 8">GPI-anchor</topology>
    </subcellularLocation>
</comment>
<dbReference type="GO" id="GO:0042124">
    <property type="term" value="F:1,3-beta-glucanosyltransferase activity"/>
    <property type="evidence" value="ECO:0007669"/>
    <property type="project" value="TreeGrafter"/>
</dbReference>
<protein>
    <recommendedName>
        <fullName evidence="8">1,3-beta-glucanosyltransferase</fullName>
        <ecNumber evidence="8">2.4.1.-</ecNumber>
    </recommendedName>
</protein>
<dbReference type="GO" id="GO:0005886">
    <property type="term" value="C:plasma membrane"/>
    <property type="evidence" value="ECO:0007669"/>
    <property type="project" value="UniProtKB-SubCell"/>
</dbReference>
<dbReference type="InterPro" id="IPR017853">
    <property type="entry name" value="GH"/>
</dbReference>
<dbReference type="Pfam" id="PF07983">
    <property type="entry name" value="X8"/>
    <property type="match status" value="1"/>
</dbReference>
<dbReference type="InterPro" id="IPR004886">
    <property type="entry name" value="Glucanosyltransferase"/>
</dbReference>
<evidence type="ECO:0000256" key="8">
    <source>
        <dbReference type="RuleBase" id="RU361209"/>
    </source>
</evidence>
<evidence type="ECO:0000256" key="4">
    <source>
        <dbReference type="ARBA" id="ARBA00023157"/>
    </source>
</evidence>
<evidence type="ECO:0000256" key="9">
    <source>
        <dbReference type="SAM" id="Phobius"/>
    </source>
</evidence>
<sequence>MATNLLFQMITCFILAAAFLRLVEAASSQSSVPQIEIKVGAHNTGRMNSLTIKQGSKFFYSNNGSQFYIRGIAYQEDYDARGTDTIGFSDSTKYLDPLVSPSHCARDIPYLVQLRTNVIRTYAIDPMLNHDECMKMLADAGIYVITDLASPDVSITADSPSWTVEQYDRYTSVIDALHQYDNVIGFFAGNEVVNHANQSAGAAFVKAAARDMKAYIKDRGYRTSLAIGYATTDHKDYRLSLSDYLNCGDRPSSVDFFGYNIYEFCGDSSFKTSGYEDRTEEYRNYSIPVLFSEYGCNTVKPRKFKDVPVLFGSDMNSVWSGGILYMYFETPNDYGLVSAGDHLSISAQSDYSYYSKAIESASPTGINSGSYSPTNSPHACPTVDNIWRANSSSLPPSPNKELCSCMVETLGCVVKSNVGPHEFGKLFEQVCGSSKGACDGISDNATSGEYGAYSVCSSRDQLSFVFDRYFHAHNAPACDFNGAATTKAAKIATGNCKKLIEQAGTSGTGTLTNHPTAATSTSKGAAASLVNPNAVQGSLLLAVTLCAAAMIAGIMMISL</sequence>